<dbReference type="AlphaFoldDB" id="A0A1H4ISR3"/>
<dbReference type="PANTHER" id="PTHR31891:SF1">
    <property type="entry name" value="FORMAMIDASE C869.04-RELATED"/>
    <property type="match status" value="1"/>
</dbReference>
<name>A0A1H4ISR3_RHOJO</name>
<evidence type="ECO:0000313" key="1">
    <source>
        <dbReference type="EMBL" id="SEB37110.1"/>
    </source>
</evidence>
<evidence type="ECO:0000313" key="2">
    <source>
        <dbReference type="Proteomes" id="UP000183407"/>
    </source>
</evidence>
<organism evidence="1 2">
    <name type="scientific">Rhodococcus jostii</name>
    <dbReference type="NCBI Taxonomy" id="132919"/>
    <lineage>
        <taxon>Bacteria</taxon>
        <taxon>Bacillati</taxon>
        <taxon>Actinomycetota</taxon>
        <taxon>Actinomycetes</taxon>
        <taxon>Mycobacteriales</taxon>
        <taxon>Nocardiaceae</taxon>
        <taxon>Rhodococcus</taxon>
    </lineage>
</organism>
<dbReference type="SUPFAM" id="SSF141130">
    <property type="entry name" value="Acetamidase/Formamidase-like"/>
    <property type="match status" value="1"/>
</dbReference>
<proteinExistence type="predicted"/>
<dbReference type="RefSeq" id="WP_073357977.1">
    <property type="nucleotide sequence ID" value="NZ_FNTL01000002.1"/>
</dbReference>
<dbReference type="Pfam" id="PF03069">
    <property type="entry name" value="FmdA_AmdA"/>
    <property type="match status" value="1"/>
</dbReference>
<dbReference type="GO" id="GO:0016811">
    <property type="term" value="F:hydrolase activity, acting on carbon-nitrogen (but not peptide) bonds, in linear amides"/>
    <property type="evidence" value="ECO:0007669"/>
    <property type="project" value="InterPro"/>
</dbReference>
<sequence length="372" mass="39713">MSLSTLQPNEGSPLGEHYLRSEVDNVQWGWLPNAVSKPVFEMASGATITVDTVSHEGMMDDQGRDPQAWFAQFGVRPGEILADARAIADGVERRNGDGPHVVTGPIAVTGSRAGDILKVEVLHTALRTRYGVISSRHGLGALPGEFPETPPREDGADRFHAGRFHSCFTFVSVEQSGGQICGVLNRRGLNPVRFPLDPHMGIMSVASDTDEPVHSNPPGLHGGNVDVKLLGSGSTFYLPVQVDGALFATGDPHYSQGNGEVALTAFEAPLRTTFRLTTISAAAASGVLGALREPFGENSRHWIVIGLDRDLSGAMKAAVRSAIGFLETAQGMDRATAMAYLSAAADFEISQVVDGVQGVHCLIRKSDFRQQF</sequence>
<gene>
    <name evidence="1" type="ORF">SAMN04490220_0477</name>
</gene>
<dbReference type="Gene3D" id="2.60.120.580">
    <property type="entry name" value="Acetamidase/Formamidase-like domains"/>
    <property type="match status" value="2"/>
</dbReference>
<dbReference type="InterPro" id="IPR004304">
    <property type="entry name" value="FmdA_AmdA"/>
</dbReference>
<dbReference type="Proteomes" id="UP000183407">
    <property type="component" value="Unassembled WGS sequence"/>
</dbReference>
<dbReference type="EMBL" id="FNTL01000002">
    <property type="protein sequence ID" value="SEB37110.1"/>
    <property type="molecule type" value="Genomic_DNA"/>
</dbReference>
<accession>A0A1H4ISR3</accession>
<dbReference type="Gene3D" id="3.10.28.20">
    <property type="entry name" value="Acetamidase/Formamidase-like domains"/>
    <property type="match status" value="1"/>
</dbReference>
<dbReference type="OrthoDB" id="9785236at2"/>
<dbReference type="PANTHER" id="PTHR31891">
    <property type="entry name" value="FORMAMIDASE C869.04-RELATED"/>
    <property type="match status" value="1"/>
</dbReference>
<protein>
    <submittedName>
        <fullName evidence="1">Acetamidase/formamidase</fullName>
    </submittedName>
</protein>
<reference evidence="2" key="1">
    <citation type="submission" date="2016-10" db="EMBL/GenBank/DDBJ databases">
        <authorList>
            <person name="Varghese N."/>
        </authorList>
    </citation>
    <scope>NUCLEOTIDE SEQUENCE [LARGE SCALE GENOMIC DNA]</scope>
    <source>
        <strain evidence="2">DSM 44719</strain>
    </source>
</reference>